<evidence type="ECO:0000313" key="2">
    <source>
        <dbReference type="Proteomes" id="UP000050761"/>
    </source>
</evidence>
<dbReference type="GO" id="GO:0035861">
    <property type="term" value="C:site of double-strand break"/>
    <property type="evidence" value="ECO:0007669"/>
    <property type="project" value="TreeGrafter"/>
</dbReference>
<dbReference type="Proteomes" id="UP000050761">
    <property type="component" value="Unassembled WGS sequence"/>
</dbReference>
<dbReference type="GO" id="GO:0046975">
    <property type="term" value="F:histone H3K36 methyltransferase activity"/>
    <property type="evidence" value="ECO:0007669"/>
    <property type="project" value="TreeGrafter"/>
</dbReference>
<keyword evidence="2" id="KW-1185">Reference proteome</keyword>
<evidence type="ECO:0000313" key="1">
    <source>
        <dbReference type="EMBL" id="VDP07779.1"/>
    </source>
</evidence>
<evidence type="ECO:0000313" key="3">
    <source>
        <dbReference type="WBParaSite" id="HPBE_0001704201-mRNA-1"/>
    </source>
</evidence>
<dbReference type="GO" id="GO:0000014">
    <property type="term" value="F:single-stranded DNA endodeoxyribonuclease activity"/>
    <property type="evidence" value="ECO:0007669"/>
    <property type="project" value="TreeGrafter"/>
</dbReference>
<dbReference type="GO" id="GO:0000729">
    <property type="term" value="P:DNA double-strand break processing"/>
    <property type="evidence" value="ECO:0007669"/>
    <property type="project" value="TreeGrafter"/>
</dbReference>
<reference evidence="3" key="2">
    <citation type="submission" date="2019-09" db="UniProtKB">
        <authorList>
            <consortium name="WormBaseParasite"/>
        </authorList>
    </citation>
    <scope>IDENTIFICATION</scope>
</reference>
<accession>A0A3P8E5Z1</accession>
<dbReference type="Gene3D" id="1.10.10.10">
    <property type="entry name" value="Winged helix-like DNA-binding domain superfamily/Winged helix DNA-binding domain"/>
    <property type="match status" value="1"/>
</dbReference>
<dbReference type="GO" id="GO:0044547">
    <property type="term" value="F:DNA topoisomerase binding"/>
    <property type="evidence" value="ECO:0007669"/>
    <property type="project" value="TreeGrafter"/>
</dbReference>
<sequence length="199" mass="23307">MSKSPLDVKWYRNGELLNKETFGHRFRENKKHMTLDIKAVEVSDQHGVNSAIFEYAAGPEYHREAKNPKSEGLLRKIARDVGVSLILEHRIDRKNRGLKPYKFHKVHHLTDKNEHERSGRESDVDNNRLRQLLESDPRRATRELAQDLGVHYASIARHLHQLGEVRKLAQWVPHNLTERDRQPHDEVATIPWIRSKIFG</sequence>
<dbReference type="GO" id="GO:0000793">
    <property type="term" value="C:condensed chromosome"/>
    <property type="evidence" value="ECO:0007669"/>
    <property type="project" value="TreeGrafter"/>
</dbReference>
<accession>A0A183G5V2</accession>
<dbReference type="GO" id="GO:0044774">
    <property type="term" value="P:mitotic DNA integrity checkpoint signaling"/>
    <property type="evidence" value="ECO:0007669"/>
    <property type="project" value="TreeGrafter"/>
</dbReference>
<dbReference type="GO" id="GO:0031297">
    <property type="term" value="P:replication fork processing"/>
    <property type="evidence" value="ECO:0007669"/>
    <property type="project" value="TreeGrafter"/>
</dbReference>
<name>A0A183G5V2_HELPZ</name>
<dbReference type="InterPro" id="IPR052709">
    <property type="entry name" value="Transposase-MT_Hybrid"/>
</dbReference>
<dbReference type="GO" id="GO:0042800">
    <property type="term" value="F:histone H3K4 methyltransferase activity"/>
    <property type="evidence" value="ECO:0007669"/>
    <property type="project" value="TreeGrafter"/>
</dbReference>
<dbReference type="GO" id="GO:0015074">
    <property type="term" value="P:DNA integration"/>
    <property type="evidence" value="ECO:0007669"/>
    <property type="project" value="TreeGrafter"/>
</dbReference>
<dbReference type="OrthoDB" id="5836503at2759"/>
<dbReference type="PANTHER" id="PTHR46060">
    <property type="entry name" value="MARINER MOS1 TRANSPOSASE-LIKE PROTEIN"/>
    <property type="match status" value="1"/>
</dbReference>
<proteinExistence type="predicted"/>
<dbReference type="GO" id="GO:0003697">
    <property type="term" value="F:single-stranded DNA binding"/>
    <property type="evidence" value="ECO:0007669"/>
    <property type="project" value="TreeGrafter"/>
</dbReference>
<dbReference type="GO" id="GO:0003690">
    <property type="term" value="F:double-stranded DNA binding"/>
    <property type="evidence" value="ECO:0007669"/>
    <property type="project" value="TreeGrafter"/>
</dbReference>
<dbReference type="WBParaSite" id="HPBE_0001704201-mRNA-1">
    <property type="protein sequence ID" value="HPBE_0001704201-mRNA-1"/>
    <property type="gene ID" value="HPBE_0001704201"/>
</dbReference>
<organism evidence="2 3">
    <name type="scientific">Heligmosomoides polygyrus</name>
    <name type="common">Parasitic roundworm</name>
    <dbReference type="NCBI Taxonomy" id="6339"/>
    <lineage>
        <taxon>Eukaryota</taxon>
        <taxon>Metazoa</taxon>
        <taxon>Ecdysozoa</taxon>
        <taxon>Nematoda</taxon>
        <taxon>Chromadorea</taxon>
        <taxon>Rhabditida</taxon>
        <taxon>Rhabditina</taxon>
        <taxon>Rhabditomorpha</taxon>
        <taxon>Strongyloidea</taxon>
        <taxon>Heligmosomidae</taxon>
        <taxon>Heligmosomoides</taxon>
    </lineage>
</organism>
<protein>
    <submittedName>
        <fullName evidence="3">Winged helix-turn-helix domain-containing protein</fullName>
    </submittedName>
</protein>
<gene>
    <name evidence="1" type="ORF">HPBE_LOCUS17041</name>
</gene>
<dbReference type="PANTHER" id="PTHR46060:SF2">
    <property type="entry name" value="HISTONE-LYSINE N-METHYLTRANSFERASE SETMAR"/>
    <property type="match status" value="1"/>
</dbReference>
<reference evidence="1 2" key="1">
    <citation type="submission" date="2018-11" db="EMBL/GenBank/DDBJ databases">
        <authorList>
            <consortium name="Pathogen Informatics"/>
        </authorList>
    </citation>
    <scope>NUCLEOTIDE SEQUENCE [LARGE SCALE GENOMIC DNA]</scope>
</reference>
<dbReference type="AlphaFoldDB" id="A0A183G5V2"/>
<dbReference type="GO" id="GO:0005634">
    <property type="term" value="C:nucleus"/>
    <property type="evidence" value="ECO:0007669"/>
    <property type="project" value="TreeGrafter"/>
</dbReference>
<dbReference type="InterPro" id="IPR036388">
    <property type="entry name" value="WH-like_DNA-bd_sf"/>
</dbReference>
<dbReference type="EMBL" id="UZAH01029767">
    <property type="protein sequence ID" value="VDP07779.1"/>
    <property type="molecule type" value="Genomic_DNA"/>
</dbReference>
<dbReference type="GO" id="GO:0006303">
    <property type="term" value="P:double-strand break repair via nonhomologous end joining"/>
    <property type="evidence" value="ECO:0007669"/>
    <property type="project" value="TreeGrafter"/>
</dbReference>